<gene>
    <name evidence="6" type="ORF">GRI89_14365</name>
</gene>
<dbReference type="InterPro" id="IPR036412">
    <property type="entry name" value="HAD-like_sf"/>
</dbReference>
<dbReference type="GO" id="GO:0016787">
    <property type="term" value="F:hydrolase activity"/>
    <property type="evidence" value="ECO:0007669"/>
    <property type="project" value="UniProtKB-KW"/>
</dbReference>
<evidence type="ECO:0000256" key="2">
    <source>
        <dbReference type="ARBA" id="ARBA00006171"/>
    </source>
</evidence>
<dbReference type="PRINTS" id="PR00413">
    <property type="entry name" value="HADHALOGNASE"/>
</dbReference>
<evidence type="ECO:0000313" key="7">
    <source>
        <dbReference type="Proteomes" id="UP000433652"/>
    </source>
</evidence>
<protein>
    <submittedName>
        <fullName evidence="6">HAD-IA family hydrolase</fullName>
    </submittedName>
</protein>
<name>A0A6I4SY05_9SPHN</name>
<dbReference type="GO" id="GO:0046872">
    <property type="term" value="F:metal ion binding"/>
    <property type="evidence" value="ECO:0007669"/>
    <property type="project" value="UniProtKB-KW"/>
</dbReference>
<keyword evidence="7" id="KW-1185">Reference proteome</keyword>
<evidence type="ECO:0000256" key="5">
    <source>
        <dbReference type="ARBA" id="ARBA00023277"/>
    </source>
</evidence>
<dbReference type="AlphaFoldDB" id="A0A6I4SY05"/>
<accession>A0A6I4SY05</accession>
<dbReference type="CDD" id="cd07505">
    <property type="entry name" value="HAD_BPGM-like"/>
    <property type="match status" value="1"/>
</dbReference>
<evidence type="ECO:0000256" key="4">
    <source>
        <dbReference type="ARBA" id="ARBA00022842"/>
    </source>
</evidence>
<organism evidence="6 7">
    <name type="scientific">Croceibacterium salegens</name>
    <dbReference type="NCBI Taxonomy" id="1737568"/>
    <lineage>
        <taxon>Bacteria</taxon>
        <taxon>Pseudomonadati</taxon>
        <taxon>Pseudomonadota</taxon>
        <taxon>Alphaproteobacteria</taxon>
        <taxon>Sphingomonadales</taxon>
        <taxon>Erythrobacteraceae</taxon>
        <taxon>Croceibacterium</taxon>
    </lineage>
</organism>
<evidence type="ECO:0000256" key="1">
    <source>
        <dbReference type="ARBA" id="ARBA00001946"/>
    </source>
</evidence>
<proteinExistence type="inferred from homology"/>
<dbReference type="InterPro" id="IPR023198">
    <property type="entry name" value="PGP-like_dom2"/>
</dbReference>
<comment type="similarity">
    <text evidence="2">Belongs to the HAD-like hydrolase superfamily. CbbY/CbbZ/Gph/YieH family.</text>
</comment>
<dbReference type="InterPro" id="IPR051600">
    <property type="entry name" value="Beta-PGM-like"/>
</dbReference>
<dbReference type="EMBL" id="WTYM01000057">
    <property type="protein sequence ID" value="MXO60723.1"/>
    <property type="molecule type" value="Genomic_DNA"/>
</dbReference>
<dbReference type="SFLD" id="SFLDG01135">
    <property type="entry name" value="C1.5.6:_HAD__Beta-PGM__Phospha"/>
    <property type="match status" value="1"/>
</dbReference>
<dbReference type="SUPFAM" id="SSF56784">
    <property type="entry name" value="HAD-like"/>
    <property type="match status" value="1"/>
</dbReference>
<dbReference type="Gene3D" id="1.10.150.240">
    <property type="entry name" value="Putative phosphatase, domain 2"/>
    <property type="match status" value="1"/>
</dbReference>
<dbReference type="NCBIfam" id="TIGR01509">
    <property type="entry name" value="HAD-SF-IA-v3"/>
    <property type="match status" value="1"/>
</dbReference>
<dbReference type="InterPro" id="IPR006439">
    <property type="entry name" value="HAD-SF_hydro_IA"/>
</dbReference>
<keyword evidence="5" id="KW-0119">Carbohydrate metabolism</keyword>
<dbReference type="PANTHER" id="PTHR46193:SF18">
    <property type="entry name" value="HEXITOL PHOSPHATASE B"/>
    <property type="match status" value="1"/>
</dbReference>
<comment type="caution">
    <text evidence="6">The sequence shown here is derived from an EMBL/GenBank/DDBJ whole genome shotgun (WGS) entry which is preliminary data.</text>
</comment>
<dbReference type="OrthoDB" id="9797743at2"/>
<dbReference type="Proteomes" id="UP000433652">
    <property type="component" value="Unassembled WGS sequence"/>
</dbReference>
<dbReference type="Pfam" id="PF00702">
    <property type="entry name" value="Hydrolase"/>
    <property type="match status" value="1"/>
</dbReference>
<evidence type="ECO:0000256" key="3">
    <source>
        <dbReference type="ARBA" id="ARBA00022723"/>
    </source>
</evidence>
<keyword evidence="6" id="KW-0378">Hydrolase</keyword>
<dbReference type="RefSeq" id="WP_159797115.1">
    <property type="nucleotide sequence ID" value="NZ_WTYM01000057.1"/>
</dbReference>
<evidence type="ECO:0000313" key="6">
    <source>
        <dbReference type="EMBL" id="MXO60723.1"/>
    </source>
</evidence>
<dbReference type="Gene3D" id="3.40.50.1000">
    <property type="entry name" value="HAD superfamily/HAD-like"/>
    <property type="match status" value="1"/>
</dbReference>
<dbReference type="PANTHER" id="PTHR46193">
    <property type="entry name" value="6-PHOSPHOGLUCONATE PHOSPHATASE"/>
    <property type="match status" value="1"/>
</dbReference>
<dbReference type="InterPro" id="IPR023214">
    <property type="entry name" value="HAD_sf"/>
</dbReference>
<keyword evidence="3" id="KW-0479">Metal-binding</keyword>
<sequence>MVNVYGSIQQMIKSSPSTPLKVDPATDHPPINRSAVARWSSTLCNRFSALLFDLDGTLVDSMPVHYQAYRTVFRRHGIELKYHDFLLQVGAPARQAIPQFLNSAGHNGYLHGKIESLHLEKKKIFRILVKRAPLSPLPAAAFLSQRKGKKIALVSSGNRAGVLTIIEKMGWGGIFDAVISGDDVQNGKPHPEPYLRAAKLLDVKPCDCLVFEDTRDGVEAARAAGMRVVDVGEWAADE</sequence>
<keyword evidence="4" id="KW-0460">Magnesium</keyword>
<dbReference type="SFLD" id="SFLDG01129">
    <property type="entry name" value="C1.5:_HAD__Beta-PGM__Phosphata"/>
    <property type="match status" value="1"/>
</dbReference>
<comment type="cofactor">
    <cofactor evidence="1">
        <name>Mg(2+)</name>
        <dbReference type="ChEBI" id="CHEBI:18420"/>
    </cofactor>
</comment>
<dbReference type="SFLD" id="SFLDS00003">
    <property type="entry name" value="Haloacid_Dehalogenase"/>
    <property type="match status" value="1"/>
</dbReference>
<reference evidence="6 7" key="1">
    <citation type="submission" date="2019-12" db="EMBL/GenBank/DDBJ databases">
        <title>Genomic-based taxomic classification of the family Erythrobacteraceae.</title>
        <authorList>
            <person name="Xu L."/>
        </authorList>
    </citation>
    <scope>NUCLEOTIDE SEQUENCE [LARGE SCALE GENOMIC DNA]</scope>
    <source>
        <strain evidence="6 7">MCCC 1K01500</strain>
    </source>
</reference>